<proteinExistence type="predicted"/>
<evidence type="ECO:0000256" key="1">
    <source>
        <dbReference type="SAM" id="Phobius"/>
    </source>
</evidence>
<protein>
    <submittedName>
        <fullName evidence="2">Uncharacterized protein</fullName>
    </submittedName>
</protein>
<dbReference type="Proteomes" id="UP000001962">
    <property type="component" value="Chromosome"/>
</dbReference>
<gene>
    <name evidence="2" type="ordered locus">Mlg_1212</name>
</gene>
<feature type="transmembrane region" description="Helical" evidence="1">
    <location>
        <begin position="7"/>
        <end position="30"/>
    </location>
</feature>
<dbReference type="PROSITE" id="PS51257">
    <property type="entry name" value="PROKAR_LIPOPROTEIN"/>
    <property type="match status" value="1"/>
</dbReference>
<keyword evidence="1" id="KW-0812">Transmembrane</keyword>
<dbReference type="HOGENOM" id="CLU_2614166_0_0_6"/>
<feature type="transmembrane region" description="Helical" evidence="1">
    <location>
        <begin position="50"/>
        <end position="70"/>
    </location>
</feature>
<sequence length="78" mass="7934">MRLRPADWLVAALFAVGCAACLVVTVVLLGNGLLGVLGHGEAALGSPGDYLGVMALLAAVLLPVVLWGLARRRPADDG</sequence>
<accession>Q0A9C6</accession>
<organism evidence="2 3">
    <name type="scientific">Alkalilimnicola ehrlichii (strain ATCC BAA-1101 / DSM 17681 / MLHE-1)</name>
    <dbReference type="NCBI Taxonomy" id="187272"/>
    <lineage>
        <taxon>Bacteria</taxon>
        <taxon>Pseudomonadati</taxon>
        <taxon>Pseudomonadota</taxon>
        <taxon>Gammaproteobacteria</taxon>
        <taxon>Chromatiales</taxon>
        <taxon>Ectothiorhodospiraceae</taxon>
        <taxon>Alkalilimnicola</taxon>
    </lineage>
</organism>
<reference evidence="3" key="1">
    <citation type="submission" date="2006-08" db="EMBL/GenBank/DDBJ databases">
        <title>Complete sequence of Alkalilimnicola ehrilichei MLHE-1.</title>
        <authorList>
            <person name="Copeland A."/>
            <person name="Lucas S."/>
            <person name="Lapidus A."/>
            <person name="Barry K."/>
            <person name="Detter J.C."/>
            <person name="Glavina del Rio T."/>
            <person name="Hammon N."/>
            <person name="Israni S."/>
            <person name="Dalin E."/>
            <person name="Tice H."/>
            <person name="Pitluck S."/>
            <person name="Sims D."/>
            <person name="Brettin T."/>
            <person name="Bruce D."/>
            <person name="Han C."/>
            <person name="Tapia R."/>
            <person name="Gilna P."/>
            <person name="Schmutz J."/>
            <person name="Larimer F."/>
            <person name="Land M."/>
            <person name="Hauser L."/>
            <person name="Kyrpides N."/>
            <person name="Mikhailova N."/>
            <person name="Oremland R.S."/>
            <person name="Hoeft S.E."/>
            <person name="Switzer-Blum J."/>
            <person name="Kulp T."/>
            <person name="King G."/>
            <person name="Tabita R."/>
            <person name="Witte B."/>
            <person name="Santini J.M."/>
            <person name="Basu P."/>
            <person name="Hollibaugh J.T."/>
            <person name="Xie G."/>
            <person name="Stolz J.F."/>
            <person name="Richardson P."/>
        </authorList>
    </citation>
    <scope>NUCLEOTIDE SEQUENCE [LARGE SCALE GENOMIC DNA]</scope>
    <source>
        <strain evidence="3">ATCC BAA-1101 / DSM 17681 / MLHE-1</strain>
    </source>
</reference>
<evidence type="ECO:0000313" key="2">
    <source>
        <dbReference type="EMBL" id="ABI56561.1"/>
    </source>
</evidence>
<dbReference type="EMBL" id="CP000453">
    <property type="protein sequence ID" value="ABI56561.1"/>
    <property type="molecule type" value="Genomic_DNA"/>
</dbReference>
<dbReference type="KEGG" id="aeh:Mlg_1212"/>
<keyword evidence="3" id="KW-1185">Reference proteome</keyword>
<dbReference type="RefSeq" id="WP_011628956.1">
    <property type="nucleotide sequence ID" value="NC_008340.1"/>
</dbReference>
<dbReference type="AlphaFoldDB" id="Q0A9C6"/>
<keyword evidence="1" id="KW-0472">Membrane</keyword>
<keyword evidence="1" id="KW-1133">Transmembrane helix</keyword>
<name>Q0A9C6_ALKEH</name>
<evidence type="ECO:0000313" key="3">
    <source>
        <dbReference type="Proteomes" id="UP000001962"/>
    </source>
</evidence>